<accession>A0A2I0IPM7</accession>
<keyword evidence="2" id="KW-0812">Transmembrane</keyword>
<keyword evidence="2" id="KW-1133">Transmembrane helix</keyword>
<reference evidence="3 4" key="1">
    <citation type="submission" date="2017-11" db="EMBL/GenBank/DDBJ databases">
        <title>De-novo sequencing of pomegranate (Punica granatum L.) genome.</title>
        <authorList>
            <person name="Akparov Z."/>
            <person name="Amiraslanov A."/>
            <person name="Hajiyeva S."/>
            <person name="Abbasov M."/>
            <person name="Kaur K."/>
            <person name="Hamwieh A."/>
            <person name="Solovyev V."/>
            <person name="Salamov A."/>
            <person name="Braich B."/>
            <person name="Kosarev P."/>
            <person name="Mahmoud A."/>
            <person name="Hajiyev E."/>
            <person name="Babayeva S."/>
            <person name="Izzatullayeva V."/>
            <person name="Mammadov A."/>
            <person name="Mammadov A."/>
            <person name="Sharifova S."/>
            <person name="Ojaghi J."/>
            <person name="Eynullazada K."/>
            <person name="Bayramov B."/>
            <person name="Abdulazimova A."/>
            <person name="Shahmuradov I."/>
        </authorList>
    </citation>
    <scope>NUCLEOTIDE SEQUENCE [LARGE SCALE GENOMIC DNA]</scope>
    <source>
        <strain evidence="4">cv. AG2017</strain>
        <tissue evidence="3">Leaf</tissue>
    </source>
</reference>
<dbReference type="Proteomes" id="UP000233551">
    <property type="component" value="Unassembled WGS sequence"/>
</dbReference>
<name>A0A2I0IPM7_PUNGR</name>
<evidence type="ECO:0000256" key="1">
    <source>
        <dbReference type="SAM" id="MobiDB-lite"/>
    </source>
</evidence>
<protein>
    <submittedName>
        <fullName evidence="3">Uncharacterized protein</fullName>
    </submittedName>
</protein>
<feature type="region of interest" description="Disordered" evidence="1">
    <location>
        <begin position="96"/>
        <end position="162"/>
    </location>
</feature>
<comment type="caution">
    <text evidence="3">The sequence shown here is derived from an EMBL/GenBank/DDBJ whole genome shotgun (WGS) entry which is preliminary data.</text>
</comment>
<dbReference type="EMBL" id="PGOL01002681">
    <property type="protein sequence ID" value="PKI45958.1"/>
    <property type="molecule type" value="Genomic_DNA"/>
</dbReference>
<dbReference type="AlphaFoldDB" id="A0A2I0IPM7"/>
<organism evidence="3 4">
    <name type="scientific">Punica granatum</name>
    <name type="common">Pomegranate</name>
    <dbReference type="NCBI Taxonomy" id="22663"/>
    <lineage>
        <taxon>Eukaryota</taxon>
        <taxon>Viridiplantae</taxon>
        <taxon>Streptophyta</taxon>
        <taxon>Embryophyta</taxon>
        <taxon>Tracheophyta</taxon>
        <taxon>Spermatophyta</taxon>
        <taxon>Magnoliopsida</taxon>
        <taxon>eudicotyledons</taxon>
        <taxon>Gunneridae</taxon>
        <taxon>Pentapetalae</taxon>
        <taxon>rosids</taxon>
        <taxon>malvids</taxon>
        <taxon>Myrtales</taxon>
        <taxon>Lythraceae</taxon>
        <taxon>Punica</taxon>
    </lineage>
</organism>
<feature type="region of interest" description="Disordered" evidence="1">
    <location>
        <begin position="1"/>
        <end position="57"/>
    </location>
</feature>
<feature type="compositionally biased region" description="Basic and acidic residues" evidence="1">
    <location>
        <begin position="11"/>
        <end position="32"/>
    </location>
</feature>
<evidence type="ECO:0000313" key="3">
    <source>
        <dbReference type="EMBL" id="PKI45958.1"/>
    </source>
</evidence>
<evidence type="ECO:0000313" key="4">
    <source>
        <dbReference type="Proteomes" id="UP000233551"/>
    </source>
</evidence>
<sequence length="162" mass="17532">MPLTSPLTCESSRDGHLDEGRHRQQQVDEHRQLGHGLPPRLLLGGRDPPHSSSSSSPQQALALFPFFLLFPFSVAFRRRKIENGYSISRCFPSGGAAPAVLSPKPIPPSPSTPSSSSLSPPSSPPPPPSSRPSPLRRGRRLTLAHRRPCREVAVGNPISDMP</sequence>
<gene>
    <name evidence="3" type="ORF">CRG98_033598</name>
</gene>
<feature type="compositionally biased region" description="Pro residues" evidence="1">
    <location>
        <begin position="121"/>
        <end position="131"/>
    </location>
</feature>
<evidence type="ECO:0000256" key="2">
    <source>
        <dbReference type="SAM" id="Phobius"/>
    </source>
</evidence>
<feature type="transmembrane region" description="Helical" evidence="2">
    <location>
        <begin position="59"/>
        <end position="76"/>
    </location>
</feature>
<feature type="compositionally biased region" description="Basic residues" evidence="1">
    <location>
        <begin position="134"/>
        <end position="148"/>
    </location>
</feature>
<keyword evidence="4" id="KW-1185">Reference proteome</keyword>
<keyword evidence="2" id="KW-0472">Membrane</keyword>
<feature type="compositionally biased region" description="Low complexity" evidence="1">
    <location>
        <begin position="34"/>
        <end position="57"/>
    </location>
</feature>
<feature type="compositionally biased region" description="Polar residues" evidence="1">
    <location>
        <begin position="1"/>
        <end position="10"/>
    </location>
</feature>
<proteinExistence type="predicted"/>